<dbReference type="PROSITE" id="PS50109">
    <property type="entry name" value="HIS_KIN"/>
    <property type="match status" value="1"/>
</dbReference>
<dbReference type="InterPro" id="IPR035965">
    <property type="entry name" value="PAS-like_dom_sf"/>
</dbReference>
<dbReference type="SMART" id="SM00091">
    <property type="entry name" value="PAS"/>
    <property type="match status" value="2"/>
</dbReference>
<dbReference type="PROSITE" id="PS50112">
    <property type="entry name" value="PAS"/>
    <property type="match status" value="1"/>
</dbReference>
<dbReference type="Gene3D" id="3.30.450.20">
    <property type="entry name" value="PAS domain"/>
    <property type="match status" value="2"/>
</dbReference>
<evidence type="ECO:0000259" key="7">
    <source>
        <dbReference type="PROSITE" id="PS50112"/>
    </source>
</evidence>
<keyword evidence="3" id="KW-0597">Phosphoprotein</keyword>
<gene>
    <name evidence="9" type="ORF">ACFSR3_01635</name>
</gene>
<protein>
    <recommendedName>
        <fullName evidence="2">histidine kinase</fullName>
        <ecNumber evidence="2">2.7.13.3</ecNumber>
    </recommendedName>
</protein>
<evidence type="ECO:0000313" key="10">
    <source>
        <dbReference type="Proteomes" id="UP001597480"/>
    </source>
</evidence>
<dbReference type="InterPro" id="IPR052162">
    <property type="entry name" value="Sensor_kinase/Photoreceptor"/>
</dbReference>
<sequence length="530" mass="60016">MQNPNLSDAGASLHNNFCRTDFDTSLLTDTPVPIYTCGLDGIITYFNKAAADLWGREPETGIEKWGGAYKIYMANGDAFIRGFNPIDKAMQTGVVEKPIEFVLERAEGTLFNVLVHITLLYNEKGIVQGASVMLIDVTEKRKADSPSYNAIIENVERNRKLIRSTEDRYQKMIDEVEDYAILMLDREGYVLNWNRGAKKIKGYAAEEILGKHFSVFYLHDDREKQLPETLLKYAQANGRATNEGWRLRKDGTKFWASVVITVLHDDYNNLIGFCKVTRDLTERKFAEDRLRHNARDIEFRNKQLEEYAYIASHDLQEPLRKIQVFSEMLMENIDDKASVIRYMDKINSSAGRMTTLIKDVLKYSQLSSTDGLFEVADLNEILENVVLDFDLLIEQKNVKLTIGKLPVLKGIPIQLHQLFSNLLSNAIKFGGSSPEISITAHPITIDDRVDSAFFKNGVPYIKILFNDKGQGFEQEYADMIFKMFKRLDNTPGTGIGLALCKKIAENHNGDISAKSEPGAGTTFSVFLPLI</sequence>
<dbReference type="InterPro" id="IPR005467">
    <property type="entry name" value="His_kinase_dom"/>
</dbReference>
<dbReference type="PANTHER" id="PTHR43304">
    <property type="entry name" value="PHYTOCHROME-LIKE PROTEIN CPH1"/>
    <property type="match status" value="1"/>
</dbReference>
<dbReference type="PROSITE" id="PS50113">
    <property type="entry name" value="PAC"/>
    <property type="match status" value="2"/>
</dbReference>
<dbReference type="InterPro" id="IPR004358">
    <property type="entry name" value="Sig_transdc_His_kin-like_C"/>
</dbReference>
<dbReference type="SMART" id="SM00388">
    <property type="entry name" value="HisKA"/>
    <property type="match status" value="1"/>
</dbReference>
<dbReference type="Pfam" id="PF00512">
    <property type="entry name" value="HisKA"/>
    <property type="match status" value="1"/>
</dbReference>
<accession>A0ABW5NNS9</accession>
<dbReference type="InterPro" id="IPR013767">
    <property type="entry name" value="PAS_fold"/>
</dbReference>
<dbReference type="SUPFAM" id="SSF47384">
    <property type="entry name" value="Homodimeric domain of signal transducing histidine kinase"/>
    <property type="match status" value="1"/>
</dbReference>
<dbReference type="InterPro" id="IPR003661">
    <property type="entry name" value="HisK_dim/P_dom"/>
</dbReference>
<evidence type="ECO:0000259" key="6">
    <source>
        <dbReference type="PROSITE" id="PS50109"/>
    </source>
</evidence>
<dbReference type="Pfam" id="PF08448">
    <property type="entry name" value="PAS_4"/>
    <property type="match status" value="1"/>
</dbReference>
<proteinExistence type="predicted"/>
<evidence type="ECO:0000256" key="4">
    <source>
        <dbReference type="ARBA" id="ARBA00022679"/>
    </source>
</evidence>
<comment type="caution">
    <text evidence="9">The sequence shown here is derived from an EMBL/GenBank/DDBJ whole genome shotgun (WGS) entry which is preliminary data.</text>
</comment>
<name>A0ABW5NNS9_9FLAO</name>
<dbReference type="PRINTS" id="PR00344">
    <property type="entry name" value="BCTRLSENSOR"/>
</dbReference>
<evidence type="ECO:0000259" key="8">
    <source>
        <dbReference type="PROSITE" id="PS50113"/>
    </source>
</evidence>
<dbReference type="Pfam" id="PF02518">
    <property type="entry name" value="HATPase_c"/>
    <property type="match status" value="1"/>
</dbReference>
<keyword evidence="4" id="KW-0808">Transferase</keyword>
<dbReference type="Gene3D" id="1.10.287.130">
    <property type="match status" value="1"/>
</dbReference>
<feature type="domain" description="PAS" evidence="7">
    <location>
        <begin position="165"/>
        <end position="238"/>
    </location>
</feature>
<dbReference type="PANTHER" id="PTHR43304:SF1">
    <property type="entry name" value="PAC DOMAIN-CONTAINING PROTEIN"/>
    <property type="match status" value="1"/>
</dbReference>
<dbReference type="InterPro" id="IPR036097">
    <property type="entry name" value="HisK_dim/P_sf"/>
</dbReference>
<evidence type="ECO:0000256" key="5">
    <source>
        <dbReference type="ARBA" id="ARBA00022777"/>
    </source>
</evidence>
<dbReference type="InterPro" id="IPR000014">
    <property type="entry name" value="PAS"/>
</dbReference>
<organism evidence="9 10">
    <name type="scientific">Flavobacterium suzhouense</name>
    <dbReference type="NCBI Taxonomy" id="1529638"/>
    <lineage>
        <taxon>Bacteria</taxon>
        <taxon>Pseudomonadati</taxon>
        <taxon>Bacteroidota</taxon>
        <taxon>Flavobacteriia</taxon>
        <taxon>Flavobacteriales</taxon>
        <taxon>Flavobacteriaceae</taxon>
        <taxon>Flavobacterium</taxon>
    </lineage>
</organism>
<evidence type="ECO:0000313" key="9">
    <source>
        <dbReference type="EMBL" id="MFD2600744.1"/>
    </source>
</evidence>
<dbReference type="EMBL" id="JBHUMD010000003">
    <property type="protein sequence ID" value="MFD2600744.1"/>
    <property type="molecule type" value="Genomic_DNA"/>
</dbReference>
<dbReference type="Pfam" id="PF00989">
    <property type="entry name" value="PAS"/>
    <property type="match status" value="1"/>
</dbReference>
<feature type="domain" description="Histidine kinase" evidence="6">
    <location>
        <begin position="310"/>
        <end position="530"/>
    </location>
</feature>
<evidence type="ECO:0000256" key="2">
    <source>
        <dbReference type="ARBA" id="ARBA00012438"/>
    </source>
</evidence>
<dbReference type="EC" id="2.7.13.3" evidence="2"/>
<dbReference type="CDD" id="cd00130">
    <property type="entry name" value="PAS"/>
    <property type="match status" value="2"/>
</dbReference>
<dbReference type="CDD" id="cd00082">
    <property type="entry name" value="HisKA"/>
    <property type="match status" value="1"/>
</dbReference>
<dbReference type="SMART" id="SM00086">
    <property type="entry name" value="PAC"/>
    <property type="match status" value="2"/>
</dbReference>
<dbReference type="Proteomes" id="UP001597480">
    <property type="component" value="Unassembled WGS sequence"/>
</dbReference>
<dbReference type="InterPro" id="IPR001610">
    <property type="entry name" value="PAC"/>
</dbReference>
<evidence type="ECO:0000256" key="1">
    <source>
        <dbReference type="ARBA" id="ARBA00000085"/>
    </source>
</evidence>
<feature type="domain" description="PAC" evidence="8">
    <location>
        <begin position="97"/>
        <end position="149"/>
    </location>
</feature>
<comment type="catalytic activity">
    <reaction evidence="1">
        <text>ATP + protein L-histidine = ADP + protein N-phospho-L-histidine.</text>
        <dbReference type="EC" id="2.7.13.3"/>
    </reaction>
</comment>
<dbReference type="NCBIfam" id="TIGR00229">
    <property type="entry name" value="sensory_box"/>
    <property type="match status" value="1"/>
</dbReference>
<dbReference type="SUPFAM" id="SSF55874">
    <property type="entry name" value="ATPase domain of HSP90 chaperone/DNA topoisomerase II/histidine kinase"/>
    <property type="match status" value="1"/>
</dbReference>
<keyword evidence="5" id="KW-0418">Kinase</keyword>
<dbReference type="InterPro" id="IPR013656">
    <property type="entry name" value="PAS_4"/>
</dbReference>
<dbReference type="InterPro" id="IPR000700">
    <property type="entry name" value="PAS-assoc_C"/>
</dbReference>
<keyword evidence="10" id="KW-1185">Reference proteome</keyword>
<reference evidence="10" key="1">
    <citation type="journal article" date="2019" name="Int. J. Syst. Evol. Microbiol.">
        <title>The Global Catalogue of Microorganisms (GCM) 10K type strain sequencing project: providing services to taxonomists for standard genome sequencing and annotation.</title>
        <authorList>
            <consortium name="The Broad Institute Genomics Platform"/>
            <consortium name="The Broad Institute Genome Sequencing Center for Infectious Disease"/>
            <person name="Wu L."/>
            <person name="Ma J."/>
        </authorList>
    </citation>
    <scope>NUCLEOTIDE SEQUENCE [LARGE SCALE GENOMIC DNA]</scope>
    <source>
        <strain evidence="10">KCTC 42107</strain>
    </source>
</reference>
<dbReference type="InterPro" id="IPR003594">
    <property type="entry name" value="HATPase_dom"/>
</dbReference>
<dbReference type="Gene3D" id="3.30.565.10">
    <property type="entry name" value="Histidine kinase-like ATPase, C-terminal domain"/>
    <property type="match status" value="1"/>
</dbReference>
<evidence type="ECO:0000256" key="3">
    <source>
        <dbReference type="ARBA" id="ARBA00022553"/>
    </source>
</evidence>
<dbReference type="SMART" id="SM00387">
    <property type="entry name" value="HATPase_c"/>
    <property type="match status" value="1"/>
</dbReference>
<dbReference type="RefSeq" id="WP_379819422.1">
    <property type="nucleotide sequence ID" value="NZ_JBHUMD010000003.1"/>
</dbReference>
<dbReference type="SUPFAM" id="SSF55785">
    <property type="entry name" value="PYP-like sensor domain (PAS domain)"/>
    <property type="match status" value="2"/>
</dbReference>
<feature type="domain" description="PAC" evidence="8">
    <location>
        <begin position="240"/>
        <end position="292"/>
    </location>
</feature>
<dbReference type="InterPro" id="IPR036890">
    <property type="entry name" value="HATPase_C_sf"/>
</dbReference>